<dbReference type="RefSeq" id="XP_018687256.1">
    <property type="nucleotide sequence ID" value="XM_018843415.1"/>
</dbReference>
<name>A0A178Z270_9EURO</name>
<sequence>MPPGGGRCSLEVRDWRGSSVVVRVRNPPRGPMSMFCDQMDRGEFVRRVHGSRRDNGDFRFDGVQRAGQLRFYLLAMGANHQHTVEAILNVSY</sequence>
<proteinExistence type="predicted"/>
<accession>A0A178Z270</accession>
<dbReference type="EMBL" id="LVYI01000018">
    <property type="protein sequence ID" value="OAP53889.1"/>
    <property type="molecule type" value="Genomic_DNA"/>
</dbReference>
<dbReference type="AlphaFoldDB" id="A0A178Z270"/>
<reference evidence="1 2" key="1">
    <citation type="submission" date="2016-04" db="EMBL/GenBank/DDBJ databases">
        <title>Draft genome of Fonsecaea erecta CBS 125763.</title>
        <authorList>
            <person name="Weiss V.A."/>
            <person name="Vicente V.A."/>
            <person name="Raittz R.T."/>
            <person name="Moreno L.F."/>
            <person name="De Souza E.M."/>
            <person name="Pedrosa F.O."/>
            <person name="Steffens M.B."/>
            <person name="Faoro H."/>
            <person name="Tadra-Sfeir M.Z."/>
            <person name="Najafzadeh M.J."/>
            <person name="Felipe M.S."/>
            <person name="Teixeira M."/>
            <person name="Sun J."/>
            <person name="Xi L."/>
            <person name="Gomes R."/>
            <person name="De Azevedo C.M."/>
            <person name="Salgado C.G."/>
            <person name="Da Silva M.B."/>
            <person name="Nascimento M.F."/>
            <person name="Queiroz-Telles F."/>
            <person name="Attili D.S."/>
            <person name="Gorbushina A."/>
        </authorList>
    </citation>
    <scope>NUCLEOTIDE SEQUENCE [LARGE SCALE GENOMIC DNA]</scope>
    <source>
        <strain evidence="1 2">CBS 125763</strain>
    </source>
</reference>
<organism evidence="1 2">
    <name type="scientific">Fonsecaea erecta</name>
    <dbReference type="NCBI Taxonomy" id="1367422"/>
    <lineage>
        <taxon>Eukaryota</taxon>
        <taxon>Fungi</taxon>
        <taxon>Dikarya</taxon>
        <taxon>Ascomycota</taxon>
        <taxon>Pezizomycotina</taxon>
        <taxon>Eurotiomycetes</taxon>
        <taxon>Chaetothyriomycetidae</taxon>
        <taxon>Chaetothyriales</taxon>
        <taxon>Herpotrichiellaceae</taxon>
        <taxon>Fonsecaea</taxon>
    </lineage>
</organism>
<evidence type="ECO:0000313" key="2">
    <source>
        <dbReference type="Proteomes" id="UP000078343"/>
    </source>
</evidence>
<dbReference type="Proteomes" id="UP000078343">
    <property type="component" value="Unassembled WGS sequence"/>
</dbReference>
<protein>
    <submittedName>
        <fullName evidence="1">Uncharacterized protein</fullName>
    </submittedName>
</protein>
<dbReference type="GeneID" id="30016078"/>
<gene>
    <name evidence="1" type="ORF">AYL99_11911</name>
</gene>
<keyword evidence="2" id="KW-1185">Reference proteome</keyword>
<comment type="caution">
    <text evidence="1">The sequence shown here is derived from an EMBL/GenBank/DDBJ whole genome shotgun (WGS) entry which is preliminary data.</text>
</comment>
<evidence type="ECO:0000313" key="1">
    <source>
        <dbReference type="EMBL" id="OAP53889.1"/>
    </source>
</evidence>